<reference evidence="2 4" key="1">
    <citation type="submission" date="2014-02" db="EMBL/GenBank/DDBJ databases">
        <title>Aquamicrobium defluvii Genome sequencing.</title>
        <authorList>
            <person name="Wang X."/>
        </authorList>
    </citation>
    <scope>NUCLEOTIDE SEQUENCE [LARGE SCALE GENOMIC DNA]</scope>
    <source>
        <strain evidence="2 4">W13Z1</strain>
    </source>
</reference>
<dbReference type="OrthoDB" id="9760333at2"/>
<dbReference type="eggNOG" id="COG4771">
    <property type="taxonomic scope" value="Bacteria"/>
</dbReference>
<sequence length="139" mass="15768">MISAEDVRGQNRNTLDDALRTVPGVESSNFCGQHNERMVYVRGFDRWQVPLSIDGVRIYLSADNLLAMYDDSTFTSQAVAGENSYCNDYAYGFGIETGTELIPQPLKRAVHSRKDVHRRWIHRIPGISLCSAGCWIRDR</sequence>
<dbReference type="Pfam" id="PF07715">
    <property type="entry name" value="Plug"/>
    <property type="match status" value="1"/>
</dbReference>
<dbReference type="EMBL" id="SNZF01000005">
    <property type="protein sequence ID" value="TDR36433.1"/>
    <property type="molecule type" value="Genomic_DNA"/>
</dbReference>
<dbReference type="PATRIC" id="fig|69279.3.peg.523"/>
<dbReference type="Proteomes" id="UP000294958">
    <property type="component" value="Unassembled WGS sequence"/>
</dbReference>
<dbReference type="EMBL" id="JENY01000002">
    <property type="protein sequence ID" value="EXL10276.1"/>
    <property type="molecule type" value="Genomic_DNA"/>
</dbReference>
<dbReference type="Gene3D" id="2.170.130.10">
    <property type="entry name" value="TonB-dependent receptor, plug domain"/>
    <property type="match status" value="1"/>
</dbReference>
<gene>
    <name evidence="2" type="ORF">BG36_08075</name>
    <name evidence="3" type="ORF">DES43_10599</name>
</gene>
<keyword evidence="3" id="KW-0675">Receptor</keyword>
<reference evidence="3 5" key="2">
    <citation type="submission" date="2019-03" db="EMBL/GenBank/DDBJ databases">
        <title>Genomic Encyclopedia of Type Strains, Phase IV (KMG-IV): sequencing the most valuable type-strain genomes for metagenomic binning, comparative biology and taxonomic classification.</title>
        <authorList>
            <person name="Goeker M."/>
        </authorList>
    </citation>
    <scope>NUCLEOTIDE SEQUENCE [LARGE SCALE GENOMIC DNA]</scope>
    <source>
        <strain evidence="3 5">DSM 11603</strain>
    </source>
</reference>
<dbReference type="SUPFAM" id="SSF56935">
    <property type="entry name" value="Porins"/>
    <property type="match status" value="1"/>
</dbReference>
<comment type="caution">
    <text evidence="2">The sequence shown here is derived from an EMBL/GenBank/DDBJ whole genome shotgun (WGS) entry which is preliminary data.</text>
</comment>
<proteinExistence type="predicted"/>
<dbReference type="AlphaFoldDB" id="A0A011UVL3"/>
<evidence type="ECO:0000313" key="5">
    <source>
        <dbReference type="Proteomes" id="UP000294958"/>
    </source>
</evidence>
<keyword evidence="5" id="KW-1185">Reference proteome</keyword>
<dbReference type="InterPro" id="IPR037066">
    <property type="entry name" value="Plug_dom_sf"/>
</dbReference>
<evidence type="ECO:0000313" key="4">
    <source>
        <dbReference type="Proteomes" id="UP000019849"/>
    </source>
</evidence>
<evidence type="ECO:0000313" key="2">
    <source>
        <dbReference type="EMBL" id="EXL10276.1"/>
    </source>
</evidence>
<protein>
    <submittedName>
        <fullName evidence="3">TonB-dependent receptor-like protein</fullName>
    </submittedName>
</protein>
<organism evidence="2 4">
    <name type="scientific">Aquamicrobium defluvii</name>
    <dbReference type="NCBI Taxonomy" id="69279"/>
    <lineage>
        <taxon>Bacteria</taxon>
        <taxon>Pseudomonadati</taxon>
        <taxon>Pseudomonadota</taxon>
        <taxon>Alphaproteobacteria</taxon>
        <taxon>Hyphomicrobiales</taxon>
        <taxon>Phyllobacteriaceae</taxon>
        <taxon>Aquamicrobium</taxon>
    </lineage>
</organism>
<dbReference type="InterPro" id="IPR012910">
    <property type="entry name" value="Plug_dom"/>
</dbReference>
<dbReference type="RefSeq" id="WP_035023109.1">
    <property type="nucleotide sequence ID" value="NZ_KK073878.1"/>
</dbReference>
<accession>A0A011UVL3</accession>
<dbReference type="STRING" id="69279.BG36_08075"/>
<feature type="domain" description="TonB-dependent receptor plug" evidence="1">
    <location>
        <begin position="2"/>
        <end position="60"/>
    </location>
</feature>
<dbReference type="HOGENOM" id="CLU_1840972_0_0_5"/>
<evidence type="ECO:0000313" key="3">
    <source>
        <dbReference type="EMBL" id="TDR36433.1"/>
    </source>
</evidence>
<name>A0A011UVL3_9HYPH</name>
<evidence type="ECO:0000259" key="1">
    <source>
        <dbReference type="Pfam" id="PF07715"/>
    </source>
</evidence>
<dbReference type="Proteomes" id="UP000019849">
    <property type="component" value="Unassembled WGS sequence"/>
</dbReference>